<dbReference type="RefSeq" id="WP_394840092.1">
    <property type="nucleotide sequence ID" value="NZ_CP089929.1"/>
</dbReference>
<dbReference type="PROSITE" id="PS51257">
    <property type="entry name" value="PROKAR_LIPOPROTEIN"/>
    <property type="match status" value="1"/>
</dbReference>
<dbReference type="EMBL" id="CP089983">
    <property type="protein sequence ID" value="WXB10417.1"/>
    <property type="molecule type" value="Genomic_DNA"/>
</dbReference>
<evidence type="ECO:0000313" key="1">
    <source>
        <dbReference type="EMBL" id="WXB10417.1"/>
    </source>
</evidence>
<keyword evidence="2" id="KW-1185">Reference proteome</keyword>
<accession>A0ABZ2LHJ5</accession>
<dbReference type="Proteomes" id="UP001374803">
    <property type="component" value="Chromosome"/>
</dbReference>
<evidence type="ECO:0000313" key="2">
    <source>
        <dbReference type="Proteomes" id="UP001374803"/>
    </source>
</evidence>
<organism evidence="1 2">
    <name type="scientific">Pendulispora rubella</name>
    <dbReference type="NCBI Taxonomy" id="2741070"/>
    <lineage>
        <taxon>Bacteria</taxon>
        <taxon>Pseudomonadati</taxon>
        <taxon>Myxococcota</taxon>
        <taxon>Myxococcia</taxon>
        <taxon>Myxococcales</taxon>
        <taxon>Sorangiineae</taxon>
        <taxon>Pendulisporaceae</taxon>
        <taxon>Pendulispora</taxon>
    </lineage>
</organism>
<gene>
    <name evidence="1" type="ORF">LVJ94_24715</name>
</gene>
<proteinExistence type="predicted"/>
<reference evidence="1" key="1">
    <citation type="submission" date="2021-12" db="EMBL/GenBank/DDBJ databases">
        <title>Discovery of the Pendulisporaceae a myxobacterial family with distinct sporulation behavior and unique specialized metabolism.</title>
        <authorList>
            <person name="Garcia R."/>
            <person name="Popoff A."/>
            <person name="Bader C.D."/>
            <person name="Loehr J."/>
            <person name="Walesch S."/>
            <person name="Walt C."/>
            <person name="Boldt J."/>
            <person name="Bunk B."/>
            <person name="Haeckl F.J.F.P.J."/>
            <person name="Gunesch A.P."/>
            <person name="Birkelbach J."/>
            <person name="Nuebel U."/>
            <person name="Pietschmann T."/>
            <person name="Bach T."/>
            <person name="Mueller R."/>
        </authorList>
    </citation>
    <scope>NUCLEOTIDE SEQUENCE</scope>
    <source>
        <strain evidence="1">MSr11367</strain>
    </source>
</reference>
<name>A0ABZ2LHJ5_9BACT</name>
<sequence>MWVRFVLGTAFAALGFLACSGGDDNTDKGPNGGDGGGDPNSEITAERACANYAQSRCAELNECQAYAFNTSYVDMNDCVTRFQAICNRSLTAPGTGKTPARVDECAKALKLDHCDNIKYNQPLEACKPAGTLEDGAPCGDAAQCKGRYCKRAEGSTCGVCATLGQSGAACDSDSECDNGFGCSNDRCTKICPKDATCESGQICGLQLVPDVATHKCVPKLGEGQACSKEKKCNGAAGLYCNQNTLVCTRLEYVGAGQACGLNEQTKVDTDCRTGACSDDAPHTCLADLPEGAKCDANGGAYCAVPAICANGVCKFIDATSCK</sequence>
<protein>
    <recommendedName>
        <fullName evidence="3">Dickkopf N-terminal cysteine-rich domain-containing protein</fullName>
    </recommendedName>
</protein>
<evidence type="ECO:0008006" key="3">
    <source>
        <dbReference type="Google" id="ProtNLM"/>
    </source>
</evidence>